<feature type="compositionally biased region" description="Basic and acidic residues" evidence="10">
    <location>
        <begin position="116"/>
        <end position="153"/>
    </location>
</feature>
<dbReference type="PANTHER" id="PTHR33446">
    <property type="entry name" value="PROTEIN TONB-RELATED"/>
    <property type="match status" value="1"/>
</dbReference>
<comment type="similarity">
    <text evidence="2">Belongs to the TonB family.</text>
</comment>
<evidence type="ECO:0000256" key="8">
    <source>
        <dbReference type="ARBA" id="ARBA00022989"/>
    </source>
</evidence>
<dbReference type="RefSeq" id="WP_002717604.1">
    <property type="nucleotide sequence ID" value="NZ_UFSI01000001.1"/>
</dbReference>
<dbReference type="Proteomes" id="UP000254343">
    <property type="component" value="Unassembled WGS sequence"/>
</dbReference>
<dbReference type="AlphaFoldDB" id="A0A380WCR0"/>
<evidence type="ECO:0000256" key="1">
    <source>
        <dbReference type="ARBA" id="ARBA00004383"/>
    </source>
</evidence>
<keyword evidence="7" id="KW-0653">Protein transport</keyword>
<evidence type="ECO:0000256" key="7">
    <source>
        <dbReference type="ARBA" id="ARBA00022927"/>
    </source>
</evidence>
<evidence type="ECO:0000256" key="5">
    <source>
        <dbReference type="ARBA" id="ARBA00022519"/>
    </source>
</evidence>
<keyword evidence="3" id="KW-0813">Transport</keyword>
<evidence type="ECO:0000313" key="13">
    <source>
        <dbReference type="EMBL" id="SUU86780.1"/>
    </source>
</evidence>
<feature type="region of interest" description="Disordered" evidence="10">
    <location>
        <begin position="76"/>
        <end position="95"/>
    </location>
</feature>
<dbReference type="GO" id="GO:0055085">
    <property type="term" value="P:transmembrane transport"/>
    <property type="evidence" value="ECO:0007669"/>
    <property type="project" value="InterPro"/>
</dbReference>
<dbReference type="EMBL" id="UIGB01000001">
    <property type="protein sequence ID" value="SUU86780.1"/>
    <property type="molecule type" value="Genomic_DNA"/>
</dbReference>
<proteinExistence type="inferred from homology"/>
<name>A0A380WCR0_AFIFE</name>
<dbReference type="GO" id="GO:0005886">
    <property type="term" value="C:plasma membrane"/>
    <property type="evidence" value="ECO:0007669"/>
    <property type="project" value="UniProtKB-SubCell"/>
</dbReference>
<dbReference type="PANTHER" id="PTHR33446:SF13">
    <property type="entry name" value="TONB PROTEIN"/>
    <property type="match status" value="1"/>
</dbReference>
<evidence type="ECO:0000256" key="3">
    <source>
        <dbReference type="ARBA" id="ARBA00022448"/>
    </source>
</evidence>
<dbReference type="NCBIfam" id="TIGR01352">
    <property type="entry name" value="tonB_Cterm"/>
    <property type="match status" value="1"/>
</dbReference>
<keyword evidence="6 11" id="KW-0812">Transmembrane</keyword>
<keyword evidence="5" id="KW-0997">Cell inner membrane</keyword>
<keyword evidence="8 11" id="KW-1133">Transmembrane helix</keyword>
<feature type="region of interest" description="Disordered" evidence="10">
    <location>
        <begin position="111"/>
        <end position="176"/>
    </location>
</feature>
<evidence type="ECO:0000256" key="10">
    <source>
        <dbReference type="SAM" id="MobiDB-lite"/>
    </source>
</evidence>
<feature type="compositionally biased region" description="Polar residues" evidence="10">
    <location>
        <begin position="80"/>
        <end position="93"/>
    </location>
</feature>
<gene>
    <name evidence="13" type="ORF">NCTC12722_04013</name>
</gene>
<sequence length="277" mass="30078">MTAVTMFDDRERADVYRWVTSALIVTALHSLVFVSWTFWPEPLPPVGDAHPQMVIELSLVPTTTQDTPLDLAPGEVMQESEASTASVTPQASSEEAFAPTLPVAESDVVLPAAQPKETKSDEVKKEPHKGDAKEAPPVKKPDDKKKKSVDRRAAPKTTAAPRAEHRAQHVASSSSGMEAMASVLPSYRQRVAAHLQRYKQYPTELRAAGIRGTSRLTFTIDRSGHVLASRLSGSSGNAGLDAETMAMIRRAQPLPPFPPEITVSSMSFTVPVQFSVR</sequence>
<comment type="subcellular location">
    <subcellularLocation>
        <location evidence="1">Cell inner membrane</location>
        <topology evidence="1">Single-pass membrane protein</topology>
        <orientation evidence="1">Periplasmic side</orientation>
    </subcellularLocation>
</comment>
<evidence type="ECO:0000259" key="12">
    <source>
        <dbReference type="PROSITE" id="PS52015"/>
    </source>
</evidence>
<dbReference type="OrthoDB" id="7433592at2"/>
<dbReference type="InterPro" id="IPR006260">
    <property type="entry name" value="TonB/TolA_C"/>
</dbReference>
<feature type="domain" description="TonB C-terminal" evidence="12">
    <location>
        <begin position="186"/>
        <end position="277"/>
    </location>
</feature>
<evidence type="ECO:0000256" key="9">
    <source>
        <dbReference type="ARBA" id="ARBA00023136"/>
    </source>
</evidence>
<evidence type="ECO:0000256" key="2">
    <source>
        <dbReference type="ARBA" id="ARBA00006555"/>
    </source>
</evidence>
<evidence type="ECO:0000256" key="11">
    <source>
        <dbReference type="SAM" id="Phobius"/>
    </source>
</evidence>
<reference evidence="13 14" key="1">
    <citation type="submission" date="2018-06" db="EMBL/GenBank/DDBJ databases">
        <authorList>
            <consortium name="Pathogen Informatics"/>
            <person name="Doyle S."/>
        </authorList>
    </citation>
    <scope>NUCLEOTIDE SEQUENCE [LARGE SCALE GENOMIC DNA]</scope>
    <source>
        <strain evidence="13 14">NCTC12722</strain>
    </source>
</reference>
<dbReference type="InterPro" id="IPR037682">
    <property type="entry name" value="TonB_C"/>
</dbReference>
<evidence type="ECO:0000256" key="6">
    <source>
        <dbReference type="ARBA" id="ARBA00022692"/>
    </source>
</evidence>
<keyword evidence="4" id="KW-1003">Cell membrane</keyword>
<dbReference type="PROSITE" id="PS52015">
    <property type="entry name" value="TONB_CTD"/>
    <property type="match status" value="1"/>
</dbReference>
<dbReference type="GO" id="GO:0015031">
    <property type="term" value="P:protein transport"/>
    <property type="evidence" value="ECO:0007669"/>
    <property type="project" value="UniProtKB-KW"/>
</dbReference>
<dbReference type="InterPro" id="IPR051045">
    <property type="entry name" value="TonB-dependent_transducer"/>
</dbReference>
<dbReference type="Gene3D" id="3.30.1150.10">
    <property type="match status" value="1"/>
</dbReference>
<protein>
    <submittedName>
        <fullName evidence="13">TonB family C-terminal domain</fullName>
    </submittedName>
</protein>
<dbReference type="SUPFAM" id="SSF74653">
    <property type="entry name" value="TolA/TonB C-terminal domain"/>
    <property type="match status" value="1"/>
</dbReference>
<feature type="transmembrane region" description="Helical" evidence="11">
    <location>
        <begin position="15"/>
        <end position="39"/>
    </location>
</feature>
<organism evidence="13 14">
    <name type="scientific">Afipia felis</name>
    <name type="common">Cat scratch disease bacillus</name>
    <dbReference type="NCBI Taxonomy" id="1035"/>
    <lineage>
        <taxon>Bacteria</taxon>
        <taxon>Pseudomonadati</taxon>
        <taxon>Pseudomonadota</taxon>
        <taxon>Alphaproteobacteria</taxon>
        <taxon>Hyphomicrobiales</taxon>
        <taxon>Nitrobacteraceae</taxon>
        <taxon>Afipia</taxon>
    </lineage>
</organism>
<keyword evidence="9 11" id="KW-0472">Membrane</keyword>
<evidence type="ECO:0000256" key="4">
    <source>
        <dbReference type="ARBA" id="ARBA00022475"/>
    </source>
</evidence>
<accession>A0A380WCR0</accession>
<dbReference type="Pfam" id="PF03544">
    <property type="entry name" value="TonB_C"/>
    <property type="match status" value="1"/>
</dbReference>
<evidence type="ECO:0000313" key="14">
    <source>
        <dbReference type="Proteomes" id="UP000254343"/>
    </source>
</evidence>